<protein>
    <submittedName>
        <fullName evidence="1">PREDICTED: LOC18784240</fullName>
    </submittedName>
</protein>
<proteinExistence type="predicted"/>
<dbReference type="Gramene" id="VVA38755">
    <property type="protein sequence ID" value="VVA38755"/>
    <property type="gene ID" value="Prudul26B018273"/>
</dbReference>
<dbReference type="AlphaFoldDB" id="A0A5E4GFX5"/>
<gene>
    <name evidence="1" type="ORF">ALMOND_2B018273</name>
</gene>
<reference evidence="2" key="1">
    <citation type="journal article" date="2020" name="Plant J.">
        <title>Transposons played a major role in the diversification between the closely related almond and peach genomes: results from the almond genome sequence.</title>
        <authorList>
            <person name="Alioto T."/>
            <person name="Alexiou K.G."/>
            <person name="Bardil A."/>
            <person name="Barteri F."/>
            <person name="Castanera R."/>
            <person name="Cruz F."/>
            <person name="Dhingra A."/>
            <person name="Duval H."/>
            <person name="Fernandez I Marti A."/>
            <person name="Frias L."/>
            <person name="Galan B."/>
            <person name="Garcia J.L."/>
            <person name="Howad W."/>
            <person name="Gomez-Garrido J."/>
            <person name="Gut M."/>
            <person name="Julca I."/>
            <person name="Morata J."/>
            <person name="Puigdomenech P."/>
            <person name="Ribeca P."/>
            <person name="Rubio Cabetas M.J."/>
            <person name="Vlasova A."/>
            <person name="Wirthensohn M."/>
            <person name="Garcia-Mas J."/>
            <person name="Gabaldon T."/>
            <person name="Casacuberta J.M."/>
            <person name="Arus P."/>
        </authorList>
    </citation>
    <scope>NUCLEOTIDE SEQUENCE [LARGE SCALE GENOMIC DNA]</scope>
    <source>
        <strain evidence="2">cv. Texas</strain>
    </source>
</reference>
<organism evidence="1 2">
    <name type="scientific">Prunus dulcis</name>
    <name type="common">Almond</name>
    <name type="synonym">Amygdalus dulcis</name>
    <dbReference type="NCBI Taxonomy" id="3755"/>
    <lineage>
        <taxon>Eukaryota</taxon>
        <taxon>Viridiplantae</taxon>
        <taxon>Streptophyta</taxon>
        <taxon>Embryophyta</taxon>
        <taxon>Tracheophyta</taxon>
        <taxon>Spermatophyta</taxon>
        <taxon>Magnoliopsida</taxon>
        <taxon>eudicotyledons</taxon>
        <taxon>Gunneridae</taxon>
        <taxon>Pentapetalae</taxon>
        <taxon>rosids</taxon>
        <taxon>fabids</taxon>
        <taxon>Rosales</taxon>
        <taxon>Rosaceae</taxon>
        <taxon>Amygdaloideae</taxon>
        <taxon>Amygdaleae</taxon>
        <taxon>Prunus</taxon>
    </lineage>
</organism>
<name>A0A5E4GFX5_PRUDU</name>
<accession>A0A5E4GFX5</accession>
<dbReference type="EMBL" id="CABIKO010000685">
    <property type="protein sequence ID" value="VVA38755.1"/>
    <property type="molecule type" value="Genomic_DNA"/>
</dbReference>
<dbReference type="Proteomes" id="UP000327085">
    <property type="component" value="Chromosome 3"/>
</dbReference>
<sequence>MVSAFVHNRTSMNYRLLTPQSALVSQMETATCNFVNRTDLRKGSQSKSSSGLLIVPSPYPCSSSKPGCLASAVDNGYTVRIESAKSNVVQDPVSHVYSATES</sequence>
<evidence type="ECO:0000313" key="2">
    <source>
        <dbReference type="Proteomes" id="UP000327085"/>
    </source>
</evidence>
<evidence type="ECO:0000313" key="1">
    <source>
        <dbReference type="EMBL" id="VVA38755.1"/>
    </source>
</evidence>
<dbReference type="InParanoid" id="A0A5E4GFX5"/>